<organism evidence="1 2">
    <name type="scientific">Portunus trituberculatus</name>
    <name type="common">Swimming crab</name>
    <name type="synonym">Neptunus trituberculatus</name>
    <dbReference type="NCBI Taxonomy" id="210409"/>
    <lineage>
        <taxon>Eukaryota</taxon>
        <taxon>Metazoa</taxon>
        <taxon>Ecdysozoa</taxon>
        <taxon>Arthropoda</taxon>
        <taxon>Crustacea</taxon>
        <taxon>Multicrustacea</taxon>
        <taxon>Malacostraca</taxon>
        <taxon>Eumalacostraca</taxon>
        <taxon>Eucarida</taxon>
        <taxon>Decapoda</taxon>
        <taxon>Pleocyemata</taxon>
        <taxon>Brachyura</taxon>
        <taxon>Eubrachyura</taxon>
        <taxon>Portunoidea</taxon>
        <taxon>Portunidae</taxon>
        <taxon>Portuninae</taxon>
        <taxon>Portunus</taxon>
    </lineage>
</organism>
<gene>
    <name evidence="1" type="ORF">E2C01_088363</name>
</gene>
<name>A0A5B7J912_PORTR</name>
<reference evidence="1 2" key="1">
    <citation type="submission" date="2019-05" db="EMBL/GenBank/DDBJ databases">
        <title>Another draft genome of Portunus trituberculatus and its Hox gene families provides insights of decapod evolution.</title>
        <authorList>
            <person name="Jeong J.-H."/>
            <person name="Song I."/>
            <person name="Kim S."/>
            <person name="Choi T."/>
            <person name="Kim D."/>
            <person name="Ryu S."/>
            <person name="Kim W."/>
        </authorList>
    </citation>
    <scope>NUCLEOTIDE SEQUENCE [LARGE SCALE GENOMIC DNA]</scope>
    <source>
        <tissue evidence="1">Muscle</tissue>
    </source>
</reference>
<evidence type="ECO:0000313" key="2">
    <source>
        <dbReference type="Proteomes" id="UP000324222"/>
    </source>
</evidence>
<sequence length="64" mass="7143">MSDSQTRVKAPLFVLFKVYSVVWRSDLKEESQKFTVAISDSHAHMSRLLSSCSSGFTQLCGEVS</sequence>
<keyword evidence="2" id="KW-1185">Reference proteome</keyword>
<comment type="caution">
    <text evidence="1">The sequence shown here is derived from an EMBL/GenBank/DDBJ whole genome shotgun (WGS) entry which is preliminary data.</text>
</comment>
<protein>
    <submittedName>
        <fullName evidence="1">Uncharacterized protein</fullName>
    </submittedName>
</protein>
<proteinExistence type="predicted"/>
<dbReference type="EMBL" id="VSRR010094125">
    <property type="protein sequence ID" value="MPC93240.1"/>
    <property type="molecule type" value="Genomic_DNA"/>
</dbReference>
<accession>A0A5B7J912</accession>
<dbReference type="AlphaFoldDB" id="A0A5B7J912"/>
<dbReference type="Proteomes" id="UP000324222">
    <property type="component" value="Unassembled WGS sequence"/>
</dbReference>
<evidence type="ECO:0000313" key="1">
    <source>
        <dbReference type="EMBL" id="MPC93240.1"/>
    </source>
</evidence>